<dbReference type="HOGENOM" id="CLU_1713494_0_0_1"/>
<keyword evidence="8" id="KW-0804">Transcription</keyword>
<sequence length="153" mass="17875">MFPVHLITIPPRHRLQLLAEKSPMLRQSNSLPDSPLHCGAFPDNEEFPRIVANYRDSTPSSHSWSSNDEERLNRNQGHQAKKHVCTECYKRFNRPSSLRIHENTHTGLTPFRCPYPGCGRRFNVSSNMRRHYRKHDFPPTAMSYNAWSSKSRM</sequence>
<organism evidence="14 15">
    <name type="scientific">Collybiopsis luxurians FD-317 M1</name>
    <dbReference type="NCBI Taxonomy" id="944289"/>
    <lineage>
        <taxon>Eukaryota</taxon>
        <taxon>Fungi</taxon>
        <taxon>Dikarya</taxon>
        <taxon>Basidiomycota</taxon>
        <taxon>Agaricomycotina</taxon>
        <taxon>Agaricomycetes</taxon>
        <taxon>Agaricomycetidae</taxon>
        <taxon>Agaricales</taxon>
        <taxon>Marasmiineae</taxon>
        <taxon>Omphalotaceae</taxon>
        <taxon>Collybiopsis</taxon>
        <taxon>Collybiopsis luxurians</taxon>
    </lineage>
</organism>
<keyword evidence="15" id="KW-1185">Reference proteome</keyword>
<dbReference type="GO" id="GO:0008270">
    <property type="term" value="F:zinc ion binding"/>
    <property type="evidence" value="ECO:0007669"/>
    <property type="project" value="UniProtKB-KW"/>
</dbReference>
<comment type="subcellular location">
    <subcellularLocation>
        <location evidence="1">Nucleus</location>
    </subcellularLocation>
</comment>
<evidence type="ECO:0008006" key="16">
    <source>
        <dbReference type="Google" id="ProtNLM"/>
    </source>
</evidence>
<evidence type="ECO:0000256" key="6">
    <source>
        <dbReference type="ARBA" id="ARBA00022833"/>
    </source>
</evidence>
<dbReference type="GO" id="GO:0000981">
    <property type="term" value="F:DNA-binding transcription factor activity, RNA polymerase II-specific"/>
    <property type="evidence" value="ECO:0007669"/>
    <property type="project" value="TreeGrafter"/>
</dbReference>
<evidence type="ECO:0000256" key="1">
    <source>
        <dbReference type="ARBA" id="ARBA00004123"/>
    </source>
</evidence>
<dbReference type="InterPro" id="IPR036236">
    <property type="entry name" value="Znf_C2H2_sf"/>
</dbReference>
<evidence type="ECO:0000256" key="7">
    <source>
        <dbReference type="ARBA" id="ARBA00023015"/>
    </source>
</evidence>
<dbReference type="GO" id="GO:0031519">
    <property type="term" value="C:PcG protein complex"/>
    <property type="evidence" value="ECO:0007669"/>
    <property type="project" value="TreeGrafter"/>
</dbReference>
<dbReference type="InterPro" id="IPR013087">
    <property type="entry name" value="Znf_C2H2_type"/>
</dbReference>
<protein>
    <recommendedName>
        <fullName evidence="16">C2H2-type domain-containing protein</fullName>
    </recommendedName>
</protein>
<feature type="domain" description="C2H2-type" evidence="12">
    <location>
        <begin position="111"/>
        <end position="135"/>
    </location>
</feature>
<keyword evidence="9" id="KW-0539">Nucleus</keyword>
<keyword evidence="3" id="KW-0479">Metal-binding</keyword>
<proteinExistence type="inferred from homology"/>
<gene>
    <name evidence="14" type="ORF">GYMLUDRAFT_48183</name>
</gene>
<evidence type="ECO:0000256" key="10">
    <source>
        <dbReference type="PROSITE-ProRule" id="PRU00502"/>
    </source>
</evidence>
<evidence type="ECO:0000256" key="11">
    <source>
        <dbReference type="SAM" id="MobiDB-lite"/>
    </source>
</evidence>
<evidence type="ECO:0000256" key="9">
    <source>
        <dbReference type="ARBA" id="ARBA00023242"/>
    </source>
</evidence>
<dbReference type="FunFam" id="3.30.160.60:FF:000193">
    <property type="entry name" value="Zinc finger protein 300"/>
    <property type="match status" value="1"/>
</dbReference>
<dbReference type="InterPro" id="IPR001607">
    <property type="entry name" value="Znf_UBP"/>
</dbReference>
<feature type="domain" description="C2H2-type" evidence="12">
    <location>
        <begin position="83"/>
        <end position="110"/>
    </location>
</feature>
<evidence type="ECO:0000256" key="8">
    <source>
        <dbReference type="ARBA" id="ARBA00023163"/>
    </source>
</evidence>
<feature type="region of interest" description="Disordered" evidence="11">
    <location>
        <begin position="56"/>
        <end position="78"/>
    </location>
</feature>
<dbReference type="PROSITE" id="PS00028">
    <property type="entry name" value="ZINC_FINGER_C2H2_1"/>
    <property type="match status" value="2"/>
</dbReference>
<dbReference type="PANTHER" id="PTHR14003">
    <property type="entry name" value="TRANSCRIPTIONAL REPRESSOR PROTEIN YY"/>
    <property type="match status" value="1"/>
</dbReference>
<evidence type="ECO:0000259" key="12">
    <source>
        <dbReference type="PROSITE" id="PS50157"/>
    </source>
</evidence>
<comment type="similarity">
    <text evidence="2">Belongs to the krueppel C2H2-type zinc-finger protein family.</text>
</comment>
<dbReference type="EMBL" id="KN834810">
    <property type="protein sequence ID" value="KIK54980.1"/>
    <property type="molecule type" value="Genomic_DNA"/>
</dbReference>
<feature type="domain" description="UBP-type" evidence="13">
    <location>
        <begin position="50"/>
        <end position="153"/>
    </location>
</feature>
<dbReference type="AlphaFoldDB" id="A0A0D0AWQ4"/>
<dbReference type="Gene3D" id="3.30.160.60">
    <property type="entry name" value="Classic Zinc Finger"/>
    <property type="match status" value="2"/>
</dbReference>
<dbReference type="GO" id="GO:0005667">
    <property type="term" value="C:transcription regulator complex"/>
    <property type="evidence" value="ECO:0007669"/>
    <property type="project" value="TreeGrafter"/>
</dbReference>
<evidence type="ECO:0000259" key="13">
    <source>
        <dbReference type="PROSITE" id="PS50271"/>
    </source>
</evidence>
<dbReference type="GO" id="GO:0000978">
    <property type="term" value="F:RNA polymerase II cis-regulatory region sequence-specific DNA binding"/>
    <property type="evidence" value="ECO:0007669"/>
    <property type="project" value="TreeGrafter"/>
</dbReference>
<evidence type="ECO:0000256" key="2">
    <source>
        <dbReference type="ARBA" id="ARBA00006991"/>
    </source>
</evidence>
<dbReference type="Pfam" id="PF00096">
    <property type="entry name" value="zf-C2H2"/>
    <property type="match status" value="2"/>
</dbReference>
<dbReference type="GO" id="GO:0000785">
    <property type="term" value="C:chromatin"/>
    <property type="evidence" value="ECO:0007669"/>
    <property type="project" value="TreeGrafter"/>
</dbReference>
<keyword evidence="7" id="KW-0805">Transcription regulation</keyword>
<reference evidence="14 15" key="1">
    <citation type="submission" date="2014-04" db="EMBL/GenBank/DDBJ databases">
        <title>Evolutionary Origins and Diversification of the Mycorrhizal Mutualists.</title>
        <authorList>
            <consortium name="DOE Joint Genome Institute"/>
            <consortium name="Mycorrhizal Genomics Consortium"/>
            <person name="Kohler A."/>
            <person name="Kuo A."/>
            <person name="Nagy L.G."/>
            <person name="Floudas D."/>
            <person name="Copeland A."/>
            <person name="Barry K.W."/>
            <person name="Cichocki N."/>
            <person name="Veneault-Fourrey C."/>
            <person name="LaButti K."/>
            <person name="Lindquist E.A."/>
            <person name="Lipzen A."/>
            <person name="Lundell T."/>
            <person name="Morin E."/>
            <person name="Murat C."/>
            <person name="Riley R."/>
            <person name="Ohm R."/>
            <person name="Sun H."/>
            <person name="Tunlid A."/>
            <person name="Henrissat B."/>
            <person name="Grigoriev I.V."/>
            <person name="Hibbett D.S."/>
            <person name="Martin F."/>
        </authorList>
    </citation>
    <scope>NUCLEOTIDE SEQUENCE [LARGE SCALE GENOMIC DNA]</scope>
    <source>
        <strain evidence="14 15">FD-317 M1</strain>
    </source>
</reference>
<dbReference type="SMART" id="SM00355">
    <property type="entry name" value="ZnF_C2H2"/>
    <property type="match status" value="2"/>
</dbReference>
<keyword evidence="4" id="KW-0677">Repeat</keyword>
<dbReference type="PROSITE" id="PS50271">
    <property type="entry name" value="ZF_UBP"/>
    <property type="match status" value="1"/>
</dbReference>
<accession>A0A0D0AWQ4</accession>
<evidence type="ECO:0000313" key="15">
    <source>
        <dbReference type="Proteomes" id="UP000053593"/>
    </source>
</evidence>
<keyword evidence="5 10" id="KW-0863">Zinc-finger</keyword>
<evidence type="ECO:0000313" key="14">
    <source>
        <dbReference type="EMBL" id="KIK54980.1"/>
    </source>
</evidence>
<evidence type="ECO:0000256" key="3">
    <source>
        <dbReference type="ARBA" id="ARBA00022723"/>
    </source>
</evidence>
<dbReference type="SUPFAM" id="SSF57667">
    <property type="entry name" value="beta-beta-alpha zinc fingers"/>
    <property type="match status" value="1"/>
</dbReference>
<evidence type="ECO:0000256" key="4">
    <source>
        <dbReference type="ARBA" id="ARBA00022737"/>
    </source>
</evidence>
<name>A0A0D0AWQ4_9AGAR</name>
<keyword evidence="6" id="KW-0862">Zinc</keyword>
<evidence type="ECO:0000256" key="5">
    <source>
        <dbReference type="ARBA" id="ARBA00022771"/>
    </source>
</evidence>
<feature type="compositionally biased region" description="Polar residues" evidence="11">
    <location>
        <begin position="56"/>
        <end position="66"/>
    </location>
</feature>
<dbReference type="Proteomes" id="UP000053593">
    <property type="component" value="Unassembled WGS sequence"/>
</dbReference>
<dbReference type="FunFam" id="3.30.160.60:FF:001102">
    <property type="entry name" value="Transcription factor IIIA"/>
    <property type="match status" value="1"/>
</dbReference>
<dbReference type="PANTHER" id="PTHR14003:SF20">
    <property type="entry name" value="FINGER DOMAIN PROTEIN, PUTATIVE (AFU_ORTHOLOGUE AFUA_4G10380)-RELATED"/>
    <property type="match status" value="1"/>
</dbReference>
<dbReference type="OrthoDB" id="6077919at2759"/>
<dbReference type="PROSITE" id="PS50157">
    <property type="entry name" value="ZINC_FINGER_C2H2_2"/>
    <property type="match status" value="2"/>
</dbReference>